<feature type="transmembrane region" description="Helical" evidence="1">
    <location>
        <begin position="91"/>
        <end position="113"/>
    </location>
</feature>
<feature type="transmembrane region" description="Helical" evidence="1">
    <location>
        <begin position="207"/>
        <end position="226"/>
    </location>
</feature>
<feature type="transmembrane region" description="Helical" evidence="1">
    <location>
        <begin position="269"/>
        <end position="287"/>
    </location>
</feature>
<dbReference type="Proteomes" id="UP000436006">
    <property type="component" value="Unassembled WGS sequence"/>
</dbReference>
<organism evidence="2 3">
    <name type="scientific">Spirosoma arboris</name>
    <dbReference type="NCBI Taxonomy" id="2682092"/>
    <lineage>
        <taxon>Bacteria</taxon>
        <taxon>Pseudomonadati</taxon>
        <taxon>Bacteroidota</taxon>
        <taxon>Cytophagia</taxon>
        <taxon>Cytophagales</taxon>
        <taxon>Cytophagaceae</taxon>
        <taxon>Spirosoma</taxon>
    </lineage>
</organism>
<feature type="transmembrane region" description="Helical" evidence="1">
    <location>
        <begin position="120"/>
        <end position="138"/>
    </location>
</feature>
<feature type="transmembrane region" description="Helical" evidence="1">
    <location>
        <begin position="174"/>
        <end position="195"/>
    </location>
</feature>
<proteinExistence type="predicted"/>
<evidence type="ECO:0000313" key="2">
    <source>
        <dbReference type="EMBL" id="MVM28718.1"/>
    </source>
</evidence>
<feature type="transmembrane region" description="Helical" evidence="1">
    <location>
        <begin position="238"/>
        <end position="257"/>
    </location>
</feature>
<dbReference type="RefSeq" id="WP_157582824.1">
    <property type="nucleotide sequence ID" value="NZ_WPIN01000001.1"/>
</dbReference>
<keyword evidence="1" id="KW-0812">Transmembrane</keyword>
<feature type="transmembrane region" description="Helical" evidence="1">
    <location>
        <begin position="370"/>
        <end position="390"/>
    </location>
</feature>
<keyword evidence="1" id="KW-1133">Transmembrane helix</keyword>
<protein>
    <recommendedName>
        <fullName evidence="4">Glycosyltransferase RgtA/B/C/D-like domain-containing protein</fullName>
    </recommendedName>
</protein>
<evidence type="ECO:0000256" key="1">
    <source>
        <dbReference type="SAM" id="Phobius"/>
    </source>
</evidence>
<dbReference type="AlphaFoldDB" id="A0A7K1S546"/>
<name>A0A7K1S546_9BACT</name>
<feature type="transmembrane region" description="Helical" evidence="1">
    <location>
        <begin position="144"/>
        <end position="162"/>
    </location>
</feature>
<accession>A0A7K1S546</accession>
<gene>
    <name evidence="2" type="ORF">GO755_01645</name>
</gene>
<feature type="transmembrane region" description="Helical" evidence="1">
    <location>
        <begin position="308"/>
        <end position="328"/>
    </location>
</feature>
<feature type="transmembrane region" description="Helical" evidence="1">
    <location>
        <begin position="12"/>
        <end position="32"/>
    </location>
</feature>
<feature type="transmembrane region" description="Helical" evidence="1">
    <location>
        <begin position="334"/>
        <end position="358"/>
    </location>
</feature>
<dbReference type="EMBL" id="WPIN01000001">
    <property type="protein sequence ID" value="MVM28718.1"/>
    <property type="molecule type" value="Genomic_DNA"/>
</dbReference>
<reference evidence="2 3" key="1">
    <citation type="submission" date="2019-12" db="EMBL/GenBank/DDBJ databases">
        <title>Spirosoma sp. HMF4905 genome sequencing and assembly.</title>
        <authorList>
            <person name="Kang H."/>
            <person name="Cha I."/>
            <person name="Kim H."/>
            <person name="Joh K."/>
        </authorList>
    </citation>
    <scope>NUCLEOTIDE SEQUENCE [LARGE SCALE GENOMIC DNA]</scope>
    <source>
        <strain evidence="2 3">HMF4905</strain>
    </source>
</reference>
<keyword evidence="3" id="KW-1185">Reference proteome</keyword>
<sequence length="563" mass="63462">MTYKSRSLQRIAPILILLPISCFWAFLFAYAADIPWMDDMESFIYFQVKFLRAESILTKLEWLLKPNNEHRILFAKLVAAGMQALTGSVNFRWLILIASIWLVGIIFILYRVFRTIRVPLVAFLPVVLLLLHPQYYLITLSAVTSFQHQTTVALLFAVAYLLAKPGTGRLSGALGLQILASFSMSSGLFGWVSGAGTLLVQRRFKEAIVWIGIGVVIIVLYVRGFANSQGNDTSISFFLQHPHLVFLGFFTFSGALLDFFPSAPILPRSILPTLAGFGLIGVLLWMLKRMLLPWPAASTQPDARSVRRNFLVGAYGFILINAVLIAFLRPRFGYSVMLISNYTMYSSLLAILLYLNGLSEFSRWDIQRKWITVGLCLGLIVWSAMYFQSWTRVAERKQMFEAFSFNQKHNGVGLGATLGTPFAPAAKWWMDSAVAIGFYQYPRAFYTPYEQDLLKPAVGQPTTSINLLIDEQPDYFSVQTEGWQVPEHLSNACFIAKSPERTYLFPVPTLFNPTSFFLGRKVPVLRAQLLKTSLYPGTYQLGILLSPVSGPAIQYLKQHITVR</sequence>
<keyword evidence="1" id="KW-0472">Membrane</keyword>
<evidence type="ECO:0000313" key="3">
    <source>
        <dbReference type="Proteomes" id="UP000436006"/>
    </source>
</evidence>
<evidence type="ECO:0008006" key="4">
    <source>
        <dbReference type="Google" id="ProtNLM"/>
    </source>
</evidence>
<comment type="caution">
    <text evidence="2">The sequence shown here is derived from an EMBL/GenBank/DDBJ whole genome shotgun (WGS) entry which is preliminary data.</text>
</comment>